<name>A0A4R0S217_9APHY</name>
<dbReference type="AlphaFoldDB" id="A0A4R0S217"/>
<organism evidence="1 2">
    <name type="scientific">Steccherinum ochraceum</name>
    <dbReference type="NCBI Taxonomy" id="92696"/>
    <lineage>
        <taxon>Eukaryota</taxon>
        <taxon>Fungi</taxon>
        <taxon>Dikarya</taxon>
        <taxon>Basidiomycota</taxon>
        <taxon>Agaricomycotina</taxon>
        <taxon>Agaricomycetes</taxon>
        <taxon>Polyporales</taxon>
        <taxon>Steccherinaceae</taxon>
        <taxon>Steccherinum</taxon>
    </lineage>
</organism>
<evidence type="ECO:0000313" key="1">
    <source>
        <dbReference type="EMBL" id="TCD71458.1"/>
    </source>
</evidence>
<accession>A0A4R0S217</accession>
<reference evidence="1 2" key="1">
    <citation type="submission" date="2018-11" db="EMBL/GenBank/DDBJ databases">
        <title>Genome assembly of Steccherinum ochraceum LE-BIN_3174, the white-rot fungus of the Steccherinaceae family (The Residual Polyporoid clade, Polyporales, Basidiomycota).</title>
        <authorList>
            <person name="Fedorova T.V."/>
            <person name="Glazunova O.A."/>
            <person name="Landesman E.O."/>
            <person name="Moiseenko K.V."/>
            <person name="Psurtseva N.V."/>
            <person name="Savinova O.S."/>
            <person name="Shakhova N.V."/>
            <person name="Tyazhelova T.V."/>
            <person name="Vasina D.V."/>
        </authorList>
    </citation>
    <scope>NUCLEOTIDE SEQUENCE [LARGE SCALE GENOMIC DNA]</scope>
    <source>
        <strain evidence="1 2">LE-BIN_3174</strain>
    </source>
</reference>
<dbReference type="OrthoDB" id="2793915at2759"/>
<dbReference type="Proteomes" id="UP000292702">
    <property type="component" value="Unassembled WGS sequence"/>
</dbReference>
<proteinExistence type="predicted"/>
<sequence>MDTVYGQFVCAPITSTPPSDLKQCIECSSSCPVKGTPILLRGGDRPCMTAEDVNDFRLSLESLRYHPLRGDWTDSDYLQSPLVLGQRYMYHCFREPPTYQLSLECTLTTEGHPCGVYRLQDPAAPVRPSGEQGVTMVDMLDRVRKEHPALSERAKSGSSLRDTEVVDILTKYKAAVDAQRNARSLPASVPVVTLEMAPGEICWSGFSRDSGPSGGRSVLRLRCERHNAKVFELLASIWKARNPKYIILTDRCQAMVVVELSTPPDAPFISSSPPLRLSGTNSLRCIIGAALNASVRGYSFSHYTATFPPVLGVMNEPSDRAIAVNNDPKSFSDFDLYTMQRHIQDLDAFLRWKSEQAHAPRIAVDDILGLKPHAFEKKEFTLSFRLPLEDPPADTLTDIIGPCRDRQSEVDSLLDDDECHLRFRVSEVMLPHDPNVPQVSQQYLGYLECDENVSTTKRKMARITKTCPTRIRLTLFDERFFTIPPDQDFRNQCEPEGKMVGLLPELRLKGYLAFAADSMRREHAAYDRLRSLQGTLLPYCYGFHQFQLPTGHEVYGFFTEDVQGSPLPDAETFTNVALQLRLFRALRLVDRTLVYKGVCKEWHANTIVVTQLSTDANDDTNIGIVVSDFASATLRLGQDLYVPGVRDIFKADVDQVVNTEVAKAIEARQTETTNAGKAKITAAIRARFSSFEDAVVAEWYDVRKGGPLEALEEQGFAPTRELCSEWCWPELDDHEQW</sequence>
<protein>
    <submittedName>
        <fullName evidence="1">Uncharacterized protein</fullName>
    </submittedName>
</protein>
<comment type="caution">
    <text evidence="1">The sequence shown here is derived from an EMBL/GenBank/DDBJ whole genome shotgun (WGS) entry which is preliminary data.</text>
</comment>
<gene>
    <name evidence="1" type="ORF">EIP91_010164</name>
</gene>
<keyword evidence="2" id="KW-1185">Reference proteome</keyword>
<dbReference type="EMBL" id="RWJN01000006">
    <property type="protein sequence ID" value="TCD71458.1"/>
    <property type="molecule type" value="Genomic_DNA"/>
</dbReference>
<evidence type="ECO:0000313" key="2">
    <source>
        <dbReference type="Proteomes" id="UP000292702"/>
    </source>
</evidence>